<reference evidence="8 9" key="1">
    <citation type="submission" date="2019-06" db="EMBL/GenBank/DDBJ databases">
        <authorList>
            <person name="Meng X."/>
        </authorList>
    </citation>
    <scope>NUCLEOTIDE SEQUENCE [LARGE SCALE GENOMIC DNA]</scope>
    <source>
        <strain evidence="8 9">M625</strain>
    </source>
</reference>
<feature type="signal peptide" evidence="6">
    <location>
        <begin position="1"/>
        <end position="21"/>
    </location>
</feature>
<dbReference type="Proteomes" id="UP000315540">
    <property type="component" value="Unassembled WGS sequence"/>
</dbReference>
<evidence type="ECO:0000256" key="4">
    <source>
        <dbReference type="PROSITE-ProRule" id="PRU00473"/>
    </source>
</evidence>
<dbReference type="AlphaFoldDB" id="A0A504J789"/>
<proteinExistence type="predicted"/>
<keyword evidence="2 4" id="KW-0472">Membrane</keyword>
<evidence type="ECO:0000256" key="5">
    <source>
        <dbReference type="SAM" id="MobiDB-lite"/>
    </source>
</evidence>
<keyword evidence="6" id="KW-0732">Signal</keyword>
<evidence type="ECO:0000256" key="1">
    <source>
        <dbReference type="ARBA" id="ARBA00004442"/>
    </source>
</evidence>
<gene>
    <name evidence="8" type="ORF">FHK87_19845</name>
</gene>
<evidence type="ECO:0000313" key="9">
    <source>
        <dbReference type="Proteomes" id="UP000315540"/>
    </source>
</evidence>
<sequence>MKLKDLLISILCLCFINSIFASDHTFSDNINTQNVSIKILTKDIKSGQSFYVKVSGADKMKETAWLGIFKPNLNPKNASGYESYVYLKDQKSNGSEMTAPIQTGEYEIRLYDADPGNFVMSVKFNVATVSPDQYKITVLTDQIKTAQTFKVNITTTYKMSAQSWLGIFKANHDPSAASGYLSYKYILQEYGEDVTLTAPSESGDYELKFYSADPGILIDQVPLRIGQPNLPGIAFNLNKTSYDPGEEIIVNYVGHQDLTESSWIGVFKDTNEKKYNKYLDYHYLKPKTKGQLIFQAPSIKGKYNVRMFYAETGPELLTPVSFAVTSSLDDTTIKKTLNEKGKVILYGIYFDTDRSDVKKESYPLLQEIAKMLTSDSSIKIQIEGHTDSQGDNAYNQNLSQKRAEAVLAILSSQYNVNKAQLKAKGFGETKPIGDNNTASGRAKNRRVELKKI</sequence>
<dbReference type="InterPro" id="IPR006665">
    <property type="entry name" value="OmpA-like"/>
</dbReference>
<dbReference type="PRINTS" id="PR01021">
    <property type="entry name" value="OMPADOMAIN"/>
</dbReference>
<protein>
    <submittedName>
        <fullName evidence="8">OmpA family protein</fullName>
    </submittedName>
</protein>
<dbReference type="EMBL" id="VFWZ01000007">
    <property type="protein sequence ID" value="TPN83473.1"/>
    <property type="molecule type" value="Genomic_DNA"/>
</dbReference>
<organism evidence="8 9">
    <name type="scientific">Aquimarina algicola</name>
    <dbReference type="NCBI Taxonomy" id="2589995"/>
    <lineage>
        <taxon>Bacteria</taxon>
        <taxon>Pseudomonadati</taxon>
        <taxon>Bacteroidota</taxon>
        <taxon>Flavobacteriia</taxon>
        <taxon>Flavobacteriales</taxon>
        <taxon>Flavobacteriaceae</taxon>
        <taxon>Aquimarina</taxon>
    </lineage>
</organism>
<accession>A0A504J789</accession>
<dbReference type="InterPro" id="IPR036737">
    <property type="entry name" value="OmpA-like_sf"/>
</dbReference>
<comment type="caution">
    <text evidence="8">The sequence shown here is derived from an EMBL/GenBank/DDBJ whole genome shotgun (WGS) entry which is preliminary data.</text>
</comment>
<evidence type="ECO:0000256" key="3">
    <source>
        <dbReference type="ARBA" id="ARBA00023237"/>
    </source>
</evidence>
<dbReference type="OrthoDB" id="9792021at2"/>
<feature type="region of interest" description="Disordered" evidence="5">
    <location>
        <begin position="432"/>
        <end position="452"/>
    </location>
</feature>
<dbReference type="Pfam" id="PF00691">
    <property type="entry name" value="OmpA"/>
    <property type="match status" value="1"/>
</dbReference>
<comment type="subcellular location">
    <subcellularLocation>
        <location evidence="1">Cell outer membrane</location>
    </subcellularLocation>
</comment>
<evidence type="ECO:0000256" key="2">
    <source>
        <dbReference type="ARBA" id="ARBA00023136"/>
    </source>
</evidence>
<dbReference type="GO" id="GO:0009279">
    <property type="term" value="C:cell outer membrane"/>
    <property type="evidence" value="ECO:0007669"/>
    <property type="project" value="UniProtKB-SubCell"/>
</dbReference>
<dbReference type="PANTHER" id="PTHR30329">
    <property type="entry name" value="STATOR ELEMENT OF FLAGELLAR MOTOR COMPLEX"/>
    <property type="match status" value="1"/>
</dbReference>
<dbReference type="InterPro" id="IPR050330">
    <property type="entry name" value="Bact_OuterMem_StrucFunc"/>
</dbReference>
<dbReference type="PROSITE" id="PS51123">
    <property type="entry name" value="OMPA_2"/>
    <property type="match status" value="1"/>
</dbReference>
<keyword evidence="3" id="KW-0998">Cell outer membrane</keyword>
<evidence type="ECO:0000259" key="7">
    <source>
        <dbReference type="PROSITE" id="PS51123"/>
    </source>
</evidence>
<dbReference type="RefSeq" id="WP_140595721.1">
    <property type="nucleotide sequence ID" value="NZ_VFWZ01000007.1"/>
</dbReference>
<evidence type="ECO:0000256" key="6">
    <source>
        <dbReference type="SAM" id="SignalP"/>
    </source>
</evidence>
<name>A0A504J789_9FLAO</name>
<keyword evidence="9" id="KW-1185">Reference proteome</keyword>
<dbReference type="CDD" id="cd07185">
    <property type="entry name" value="OmpA_C-like"/>
    <property type="match status" value="1"/>
</dbReference>
<dbReference type="InterPro" id="IPR006664">
    <property type="entry name" value="OMP_bac"/>
</dbReference>
<evidence type="ECO:0000313" key="8">
    <source>
        <dbReference type="EMBL" id="TPN83473.1"/>
    </source>
</evidence>
<dbReference type="SUPFAM" id="SSF103088">
    <property type="entry name" value="OmpA-like"/>
    <property type="match status" value="1"/>
</dbReference>
<feature type="domain" description="OmpA-like" evidence="7">
    <location>
        <begin position="337"/>
        <end position="452"/>
    </location>
</feature>
<dbReference type="PANTHER" id="PTHR30329:SF21">
    <property type="entry name" value="LIPOPROTEIN YIAD-RELATED"/>
    <property type="match status" value="1"/>
</dbReference>
<feature type="chain" id="PRO_5021258692" evidence="6">
    <location>
        <begin position="22"/>
        <end position="452"/>
    </location>
</feature>
<dbReference type="Gene3D" id="3.30.1330.60">
    <property type="entry name" value="OmpA-like domain"/>
    <property type="match status" value="1"/>
</dbReference>